<dbReference type="Proteomes" id="UP000078459">
    <property type="component" value="Unassembled WGS sequence"/>
</dbReference>
<evidence type="ECO:0000259" key="3">
    <source>
        <dbReference type="Pfam" id="PF08327"/>
    </source>
</evidence>
<comment type="caution">
    <text evidence="4">The sequence shown here is derived from an EMBL/GenBank/DDBJ whole genome shotgun (WGS) entry which is preliminary data.</text>
</comment>
<evidence type="ECO:0000256" key="1">
    <source>
        <dbReference type="ARBA" id="ARBA00006817"/>
    </source>
</evidence>
<protein>
    <submittedName>
        <fullName evidence="4">ATPase</fullName>
    </submittedName>
</protein>
<proteinExistence type="inferred from homology"/>
<evidence type="ECO:0000313" key="5">
    <source>
        <dbReference type="Proteomes" id="UP000078459"/>
    </source>
</evidence>
<dbReference type="Pfam" id="PF08327">
    <property type="entry name" value="AHSA1"/>
    <property type="match status" value="1"/>
</dbReference>
<feature type="compositionally biased region" description="Basic and acidic residues" evidence="2">
    <location>
        <begin position="111"/>
        <end position="121"/>
    </location>
</feature>
<dbReference type="STRING" id="1826909.A5893_11040"/>
<feature type="region of interest" description="Disordered" evidence="2">
    <location>
        <begin position="110"/>
        <end position="142"/>
    </location>
</feature>
<accession>A0A179DE68</accession>
<gene>
    <name evidence="4" type="ORF">A5893_11040</name>
</gene>
<reference evidence="4 5" key="2">
    <citation type="submission" date="2016-06" db="EMBL/GenBank/DDBJ databases">
        <title>Pedobacter psychrophilus sp. nov., isolated from Antarctic fragmentary rock.</title>
        <authorList>
            <person name="Svec P."/>
        </authorList>
    </citation>
    <scope>NUCLEOTIDE SEQUENCE [LARGE SCALE GENOMIC DNA]</scope>
    <source>
        <strain evidence="4 5">CCM 8644</strain>
    </source>
</reference>
<reference evidence="4 5" key="1">
    <citation type="submission" date="2016-04" db="EMBL/GenBank/DDBJ databases">
        <authorList>
            <person name="Evans L.H."/>
            <person name="Alamgir A."/>
            <person name="Owens N."/>
            <person name="Weber N.D."/>
            <person name="Virtaneva K."/>
            <person name="Barbian K."/>
            <person name="Babar A."/>
            <person name="Rosenke K."/>
        </authorList>
    </citation>
    <scope>NUCLEOTIDE SEQUENCE [LARGE SCALE GENOMIC DNA]</scope>
    <source>
        <strain evidence="4 5">CCM 8644</strain>
    </source>
</reference>
<dbReference type="InterPro" id="IPR013538">
    <property type="entry name" value="ASHA1/2-like_C"/>
</dbReference>
<dbReference type="EMBL" id="LWHJ01000028">
    <property type="protein sequence ID" value="OAQ39194.1"/>
    <property type="molecule type" value="Genomic_DNA"/>
</dbReference>
<name>A0A179DE68_9SPHI</name>
<dbReference type="OrthoDB" id="2355173at2"/>
<evidence type="ECO:0000313" key="4">
    <source>
        <dbReference type="EMBL" id="OAQ39194.1"/>
    </source>
</evidence>
<dbReference type="AlphaFoldDB" id="A0A179DE68"/>
<feature type="domain" description="Activator of Hsp90 ATPase homologue 1/2-like C-terminal" evidence="3">
    <location>
        <begin position="12"/>
        <end position="136"/>
    </location>
</feature>
<organism evidence="4 5">
    <name type="scientific">Pedobacter psychrophilus</name>
    <dbReference type="NCBI Taxonomy" id="1826909"/>
    <lineage>
        <taxon>Bacteria</taxon>
        <taxon>Pseudomonadati</taxon>
        <taxon>Bacteroidota</taxon>
        <taxon>Sphingobacteriia</taxon>
        <taxon>Sphingobacteriales</taxon>
        <taxon>Sphingobacteriaceae</taxon>
        <taxon>Pedobacter</taxon>
    </lineage>
</organism>
<evidence type="ECO:0000256" key="2">
    <source>
        <dbReference type="SAM" id="MobiDB-lite"/>
    </source>
</evidence>
<dbReference type="RefSeq" id="WP_068822719.1">
    <property type="nucleotide sequence ID" value="NZ_LWHJ01000028.1"/>
</dbReference>
<dbReference type="SUPFAM" id="SSF55961">
    <property type="entry name" value="Bet v1-like"/>
    <property type="match status" value="1"/>
</dbReference>
<comment type="similarity">
    <text evidence="1">Belongs to the AHA1 family.</text>
</comment>
<dbReference type="InterPro" id="IPR023393">
    <property type="entry name" value="START-like_dom_sf"/>
</dbReference>
<keyword evidence="5" id="KW-1185">Reference proteome</keyword>
<dbReference type="Gene3D" id="3.30.530.20">
    <property type="match status" value="1"/>
</dbReference>
<sequence>MATNISRLTISASKDKVWEALTNPKIIKLWQYGSELETDWKVGQKIRFKSEWEGQVFEQWGTVLEFEPNEKLKYSLFAPRPGLEDKPENYFVMEYEIIPKGDITELIITQEDNRSGSKQEEEQGEENPILKNLKSIIESKGE</sequence>